<organism evidence="2 3">
    <name type="scientific">Truncatella angustata</name>
    <dbReference type="NCBI Taxonomy" id="152316"/>
    <lineage>
        <taxon>Eukaryota</taxon>
        <taxon>Fungi</taxon>
        <taxon>Dikarya</taxon>
        <taxon>Ascomycota</taxon>
        <taxon>Pezizomycotina</taxon>
        <taxon>Sordariomycetes</taxon>
        <taxon>Xylariomycetidae</taxon>
        <taxon>Amphisphaeriales</taxon>
        <taxon>Sporocadaceae</taxon>
        <taxon>Truncatella</taxon>
    </lineage>
</organism>
<dbReference type="EMBL" id="JAGPXC010000012">
    <property type="protein sequence ID" value="KAH6645213.1"/>
    <property type="molecule type" value="Genomic_DNA"/>
</dbReference>
<dbReference type="GeneID" id="70137383"/>
<accession>A0A9P8RFT0</accession>
<sequence length="288" mass="33913">MSSSTLHCFQLLPLELRQRIWTLSIQQREVTICVAFSRVDDKNIPRYYYSRTSVPPALQVCGESRSYFETFHYRKAFVQGIEPRYVWINVNDLDTIRTNIHQLGFLDIERSLMRRLTVECDPTVDSFWYRIDDRGPLRGNIQVFSDVLESLLIIHDTIGDDSEWWRDWIQFMGEYYYTDDPVSYYTKIINPKFPEIDELVPGNYVRRDRDARKELAVKLSDDDGLSGSDDDVDGDRLWIWKHTQNCDCNIRNKSRFTDPFNNTKVRTEPHPTSPGHVRLLRSLSIQSG</sequence>
<keyword evidence="3" id="KW-1185">Reference proteome</keyword>
<proteinExistence type="predicted"/>
<dbReference type="AlphaFoldDB" id="A0A9P8RFT0"/>
<dbReference type="InterPro" id="IPR045518">
    <property type="entry name" value="2EXR"/>
</dbReference>
<name>A0A9P8RFT0_9PEZI</name>
<evidence type="ECO:0000259" key="1">
    <source>
        <dbReference type="Pfam" id="PF20150"/>
    </source>
</evidence>
<comment type="caution">
    <text evidence="2">The sequence shown here is derived from an EMBL/GenBank/DDBJ whole genome shotgun (WGS) entry which is preliminary data.</text>
</comment>
<dbReference type="Pfam" id="PF20150">
    <property type="entry name" value="2EXR"/>
    <property type="match status" value="1"/>
</dbReference>
<protein>
    <recommendedName>
        <fullName evidence="1">2EXR domain-containing protein</fullName>
    </recommendedName>
</protein>
<evidence type="ECO:0000313" key="3">
    <source>
        <dbReference type="Proteomes" id="UP000758603"/>
    </source>
</evidence>
<dbReference type="Proteomes" id="UP000758603">
    <property type="component" value="Unassembled WGS sequence"/>
</dbReference>
<evidence type="ECO:0000313" key="2">
    <source>
        <dbReference type="EMBL" id="KAH6645213.1"/>
    </source>
</evidence>
<feature type="domain" description="2EXR" evidence="1">
    <location>
        <begin position="7"/>
        <end position="91"/>
    </location>
</feature>
<dbReference type="OrthoDB" id="4802527at2759"/>
<dbReference type="PANTHER" id="PTHR35910:SF1">
    <property type="entry name" value="2EXR DOMAIN-CONTAINING PROTEIN"/>
    <property type="match status" value="1"/>
</dbReference>
<gene>
    <name evidence="2" type="ORF">BKA67DRAFT_665048</name>
</gene>
<reference evidence="2" key="1">
    <citation type="journal article" date="2021" name="Nat. Commun.">
        <title>Genetic determinants of endophytism in the Arabidopsis root mycobiome.</title>
        <authorList>
            <person name="Mesny F."/>
            <person name="Miyauchi S."/>
            <person name="Thiergart T."/>
            <person name="Pickel B."/>
            <person name="Atanasova L."/>
            <person name="Karlsson M."/>
            <person name="Huettel B."/>
            <person name="Barry K.W."/>
            <person name="Haridas S."/>
            <person name="Chen C."/>
            <person name="Bauer D."/>
            <person name="Andreopoulos W."/>
            <person name="Pangilinan J."/>
            <person name="LaButti K."/>
            <person name="Riley R."/>
            <person name="Lipzen A."/>
            <person name="Clum A."/>
            <person name="Drula E."/>
            <person name="Henrissat B."/>
            <person name="Kohler A."/>
            <person name="Grigoriev I.V."/>
            <person name="Martin F.M."/>
            <person name="Hacquard S."/>
        </authorList>
    </citation>
    <scope>NUCLEOTIDE SEQUENCE</scope>
    <source>
        <strain evidence="2">MPI-SDFR-AT-0073</strain>
    </source>
</reference>
<dbReference type="PANTHER" id="PTHR35910">
    <property type="entry name" value="2EXR DOMAIN-CONTAINING PROTEIN"/>
    <property type="match status" value="1"/>
</dbReference>
<dbReference type="RefSeq" id="XP_045951727.1">
    <property type="nucleotide sequence ID" value="XM_046108492.1"/>
</dbReference>